<gene>
    <name evidence="4" type="ORF">D8Y23_14065</name>
</gene>
<dbReference type="RefSeq" id="WP_128218722.1">
    <property type="nucleotide sequence ID" value="NZ_RBZY01000062.1"/>
</dbReference>
<dbReference type="InterPro" id="IPR002347">
    <property type="entry name" value="SDR_fam"/>
</dbReference>
<reference evidence="4 5" key="1">
    <citation type="journal article" date="2018" name="Front. Microbiol.">
        <title>Novel Insights Into Bacterial Dimethylsulfoniopropionate Catabolism in the East China Sea.</title>
        <authorList>
            <person name="Liu J."/>
            <person name="Liu J."/>
            <person name="Zhang S.H."/>
            <person name="Liang J."/>
            <person name="Lin H."/>
            <person name="Song D."/>
            <person name="Yang G.P."/>
            <person name="Todd J.D."/>
            <person name="Zhang X.H."/>
        </authorList>
    </citation>
    <scope>NUCLEOTIDE SEQUENCE [LARGE SCALE GENOMIC DNA]</scope>
    <source>
        <strain evidence="4 5">ZYFD042</strain>
    </source>
</reference>
<dbReference type="EMBL" id="RBZY01000062">
    <property type="protein sequence ID" value="RWR16207.1"/>
    <property type="molecule type" value="Genomic_DNA"/>
</dbReference>
<dbReference type="PANTHER" id="PTHR44169:SF6">
    <property type="entry name" value="NADPH-DEPENDENT 1-ACYLDIHYDROXYACETONE PHOSPHATE REDUCTASE"/>
    <property type="match status" value="1"/>
</dbReference>
<protein>
    <submittedName>
        <fullName evidence="4">SDR family NAD(P)-dependent oxidoreductase</fullName>
    </submittedName>
</protein>
<dbReference type="Proteomes" id="UP000285970">
    <property type="component" value="Unassembled WGS sequence"/>
</dbReference>
<dbReference type="GO" id="GO:0016491">
    <property type="term" value="F:oxidoreductase activity"/>
    <property type="evidence" value="ECO:0007669"/>
    <property type="project" value="UniProtKB-KW"/>
</dbReference>
<dbReference type="PRINTS" id="PR00080">
    <property type="entry name" value="SDRFAMILY"/>
</dbReference>
<evidence type="ECO:0000256" key="1">
    <source>
        <dbReference type="ARBA" id="ARBA00006484"/>
    </source>
</evidence>
<accession>A0A3S3LSY2</accession>
<dbReference type="AlphaFoldDB" id="A0A3S3LSY2"/>
<organism evidence="4 5">
    <name type="scientific">Microbacterium enclense</name>
    <dbReference type="NCBI Taxonomy" id="993073"/>
    <lineage>
        <taxon>Bacteria</taxon>
        <taxon>Bacillati</taxon>
        <taxon>Actinomycetota</taxon>
        <taxon>Actinomycetes</taxon>
        <taxon>Micrococcales</taxon>
        <taxon>Microbacteriaceae</taxon>
        <taxon>Microbacterium</taxon>
    </lineage>
</organism>
<keyword evidence="2" id="KW-0560">Oxidoreductase</keyword>
<evidence type="ECO:0000313" key="5">
    <source>
        <dbReference type="Proteomes" id="UP000285970"/>
    </source>
</evidence>
<comment type="similarity">
    <text evidence="1 3">Belongs to the short-chain dehydrogenases/reductases (SDR) family.</text>
</comment>
<dbReference type="OrthoDB" id="3212478at2"/>
<dbReference type="PANTHER" id="PTHR44169">
    <property type="entry name" value="NADPH-DEPENDENT 1-ACYLDIHYDROXYACETONE PHOSPHATE REDUCTASE"/>
    <property type="match status" value="1"/>
</dbReference>
<dbReference type="PRINTS" id="PR00081">
    <property type="entry name" value="GDHRDH"/>
</dbReference>
<dbReference type="InterPro" id="IPR020904">
    <property type="entry name" value="Sc_DH/Rdtase_CS"/>
</dbReference>
<dbReference type="NCBIfam" id="NF006119">
    <property type="entry name" value="PRK08264.1-5"/>
    <property type="match status" value="1"/>
</dbReference>
<comment type="caution">
    <text evidence="4">The sequence shown here is derived from an EMBL/GenBank/DDBJ whole genome shotgun (WGS) entry which is preliminary data.</text>
</comment>
<evidence type="ECO:0000256" key="2">
    <source>
        <dbReference type="ARBA" id="ARBA00023002"/>
    </source>
</evidence>
<dbReference type="PROSITE" id="PS00061">
    <property type="entry name" value="ADH_SHORT"/>
    <property type="match status" value="1"/>
</dbReference>
<sequence>MDIQNATALVTGANRGIGKAIATELVRRGARKVYATARIPESIDIAGVEVLALDITDSGSVAAAARAATDVTLLVNNAGVSTFAPLVAGDLADIRREMDTNYWGTLSMVRAFAPVLAANGGGALLNVLSVMAWLGYEHSNGYGASKAAGWALTNGVRIELAAQGTQVSGLILASTDTDMMASIDVEKNRPEDVAATAIDGVAAGALEIIADDQSAAVKASLSGDPAEFYSGFAQAR</sequence>
<proteinExistence type="inferred from homology"/>
<evidence type="ECO:0000256" key="3">
    <source>
        <dbReference type="RuleBase" id="RU000363"/>
    </source>
</evidence>
<dbReference type="Gene3D" id="3.40.50.720">
    <property type="entry name" value="NAD(P)-binding Rossmann-like Domain"/>
    <property type="match status" value="1"/>
</dbReference>
<dbReference type="InterPro" id="IPR036291">
    <property type="entry name" value="NAD(P)-bd_dom_sf"/>
</dbReference>
<dbReference type="Pfam" id="PF00106">
    <property type="entry name" value="adh_short"/>
    <property type="match status" value="1"/>
</dbReference>
<dbReference type="SUPFAM" id="SSF51735">
    <property type="entry name" value="NAD(P)-binding Rossmann-fold domains"/>
    <property type="match status" value="1"/>
</dbReference>
<name>A0A3S3LSY2_9MICO</name>
<evidence type="ECO:0000313" key="4">
    <source>
        <dbReference type="EMBL" id="RWR16207.1"/>
    </source>
</evidence>